<accession>A0A235FCV9</accession>
<dbReference type="RefSeq" id="WP_094251181.1">
    <property type="nucleotide sequence ID" value="NZ_JBHLXL010000001.1"/>
</dbReference>
<feature type="transmembrane region" description="Helical" evidence="1">
    <location>
        <begin position="40"/>
        <end position="59"/>
    </location>
</feature>
<feature type="transmembrane region" description="Helical" evidence="1">
    <location>
        <begin position="123"/>
        <end position="145"/>
    </location>
</feature>
<sequence>MDNAERKKMRTKQVIATNVILLISITVYFIVFNMFEVTSFQFFALLGIIMLLQAITGLIKGDSTSSFIPVFEQVARYEKQKMGDEWFKQRKMNHIWRFIVSGMMFLQAYWNRNTSDNMIQVDISFLLILALLIFAIINTSQYLHIRKVDRSASHMDMKGYTRKSTLMAIAAGIAIATVFIIVTISYVLI</sequence>
<keyword evidence="1" id="KW-1133">Transmembrane helix</keyword>
<proteinExistence type="predicted"/>
<evidence type="ECO:0000313" key="3">
    <source>
        <dbReference type="Proteomes" id="UP000215059"/>
    </source>
</evidence>
<dbReference type="OrthoDB" id="2990059at2"/>
<gene>
    <name evidence="2" type="ORF">CGZ90_04795</name>
</gene>
<organism evidence="2 3">
    <name type="scientific">Fictibacillus aquaticus</name>
    <dbReference type="NCBI Taxonomy" id="2021314"/>
    <lineage>
        <taxon>Bacteria</taxon>
        <taxon>Bacillati</taxon>
        <taxon>Bacillota</taxon>
        <taxon>Bacilli</taxon>
        <taxon>Bacillales</taxon>
        <taxon>Fictibacillaceae</taxon>
        <taxon>Fictibacillus</taxon>
    </lineage>
</organism>
<reference evidence="2 3" key="1">
    <citation type="submission" date="2017-07" db="EMBL/GenBank/DDBJ databases">
        <title>Fictibacillus sp. nov. GDSW-R2A3 Genome sequencing and assembly.</title>
        <authorList>
            <person name="Mayilraj S."/>
        </authorList>
    </citation>
    <scope>NUCLEOTIDE SEQUENCE [LARGE SCALE GENOMIC DNA]</scope>
    <source>
        <strain evidence="2 3">GDSW-R2A3</strain>
    </source>
</reference>
<dbReference type="AlphaFoldDB" id="A0A235FCV9"/>
<comment type="caution">
    <text evidence="2">The sequence shown here is derived from an EMBL/GenBank/DDBJ whole genome shotgun (WGS) entry which is preliminary data.</text>
</comment>
<keyword evidence="1" id="KW-0472">Membrane</keyword>
<protein>
    <submittedName>
        <fullName evidence="2">Uncharacterized protein</fullName>
    </submittedName>
</protein>
<keyword evidence="1" id="KW-0812">Transmembrane</keyword>
<dbReference type="Proteomes" id="UP000215059">
    <property type="component" value="Unassembled WGS sequence"/>
</dbReference>
<feature type="transmembrane region" description="Helical" evidence="1">
    <location>
        <begin position="14"/>
        <end position="34"/>
    </location>
</feature>
<evidence type="ECO:0000313" key="2">
    <source>
        <dbReference type="EMBL" id="OYD59220.1"/>
    </source>
</evidence>
<evidence type="ECO:0000256" key="1">
    <source>
        <dbReference type="SAM" id="Phobius"/>
    </source>
</evidence>
<feature type="transmembrane region" description="Helical" evidence="1">
    <location>
        <begin position="166"/>
        <end position="188"/>
    </location>
</feature>
<feature type="transmembrane region" description="Helical" evidence="1">
    <location>
        <begin position="95"/>
        <end position="111"/>
    </location>
</feature>
<name>A0A235FCV9_9BACL</name>
<dbReference type="EMBL" id="NOII01000001">
    <property type="protein sequence ID" value="OYD59220.1"/>
    <property type="molecule type" value="Genomic_DNA"/>
</dbReference>
<keyword evidence="3" id="KW-1185">Reference proteome</keyword>